<keyword evidence="1" id="KW-0732">Signal</keyword>
<name>A0A5B8XLI2_9DELT</name>
<dbReference type="RefSeq" id="WP_146956723.1">
    <property type="nucleotide sequence ID" value="NZ_CP042467.1"/>
</dbReference>
<organism evidence="2 3">
    <name type="scientific">Microvenator marinus</name>
    <dbReference type="NCBI Taxonomy" id="2600177"/>
    <lineage>
        <taxon>Bacteria</taxon>
        <taxon>Deltaproteobacteria</taxon>
        <taxon>Bradymonadales</taxon>
        <taxon>Microvenatoraceae</taxon>
        <taxon>Microvenator</taxon>
    </lineage>
</organism>
<dbReference type="KEGG" id="bbae:FRD01_00775"/>
<evidence type="ECO:0000313" key="3">
    <source>
        <dbReference type="Proteomes" id="UP000321595"/>
    </source>
</evidence>
<proteinExistence type="predicted"/>
<accession>A0A5B8XLI2</accession>
<dbReference type="AlphaFoldDB" id="A0A5B8XLI2"/>
<evidence type="ECO:0000313" key="2">
    <source>
        <dbReference type="EMBL" id="QED25818.1"/>
    </source>
</evidence>
<sequence>MNLLFWISLGAFGASAAFFAKRQQTMGTPRTRKGPVPGYSISAGKDVSLNRDVVVPSLNLQPVHLEEFHSPGRTRLILTLELEEAATPDPRLAEHCEAIARDIQARAHAQVVVVDCLKAGRTHTVVLWAPDGRGWTGKDSVSTMAWSS</sequence>
<protein>
    <submittedName>
        <fullName evidence="2">Uncharacterized protein</fullName>
    </submittedName>
</protein>
<gene>
    <name evidence="2" type="ORF">FRD01_00775</name>
</gene>
<evidence type="ECO:0000256" key="1">
    <source>
        <dbReference type="SAM" id="SignalP"/>
    </source>
</evidence>
<dbReference type="Proteomes" id="UP000321595">
    <property type="component" value="Chromosome"/>
</dbReference>
<feature type="chain" id="PRO_5022909669" evidence="1">
    <location>
        <begin position="17"/>
        <end position="148"/>
    </location>
</feature>
<feature type="signal peptide" evidence="1">
    <location>
        <begin position="1"/>
        <end position="16"/>
    </location>
</feature>
<dbReference type="EMBL" id="CP042467">
    <property type="protein sequence ID" value="QED25818.1"/>
    <property type="molecule type" value="Genomic_DNA"/>
</dbReference>
<reference evidence="2 3" key="1">
    <citation type="submission" date="2019-08" db="EMBL/GenBank/DDBJ databases">
        <authorList>
            <person name="Liang Q."/>
        </authorList>
    </citation>
    <scope>NUCLEOTIDE SEQUENCE [LARGE SCALE GENOMIC DNA]</scope>
    <source>
        <strain evidence="2 3">V1718</strain>
    </source>
</reference>
<keyword evidence="3" id="KW-1185">Reference proteome</keyword>